<dbReference type="InterPro" id="IPR027413">
    <property type="entry name" value="GROEL-like_equatorial_sf"/>
</dbReference>
<dbReference type="Gene3D" id="1.10.560.10">
    <property type="entry name" value="GroEL-like equatorial domain"/>
    <property type="match status" value="1"/>
</dbReference>
<evidence type="ECO:0000256" key="4">
    <source>
        <dbReference type="ARBA" id="ARBA00023186"/>
    </source>
</evidence>
<dbReference type="PROSITE" id="PS00995">
    <property type="entry name" value="TCP1_3"/>
    <property type="match status" value="1"/>
</dbReference>
<dbReference type="OrthoDB" id="1637110at2759"/>
<protein>
    <submittedName>
        <fullName evidence="5">T-complex 1 subunit delta</fullName>
    </submittedName>
</protein>
<dbReference type="PANTHER" id="PTHR11353">
    <property type="entry name" value="CHAPERONIN"/>
    <property type="match status" value="1"/>
</dbReference>
<keyword evidence="4" id="KW-0143">Chaperone</keyword>
<dbReference type="Gene3D" id="3.30.260.10">
    <property type="entry name" value="TCP-1-like chaperonin intermediate domain"/>
    <property type="match status" value="1"/>
</dbReference>
<dbReference type="GO" id="GO:0005524">
    <property type="term" value="F:ATP binding"/>
    <property type="evidence" value="ECO:0007669"/>
    <property type="project" value="UniProtKB-KW"/>
</dbReference>
<comment type="similarity">
    <text evidence="1">Belongs to the TCP-1 chaperonin family.</text>
</comment>
<name>A0A8S0SCL9_OLEEU</name>
<evidence type="ECO:0000256" key="2">
    <source>
        <dbReference type="ARBA" id="ARBA00022741"/>
    </source>
</evidence>
<evidence type="ECO:0000256" key="1">
    <source>
        <dbReference type="ARBA" id="ARBA00008020"/>
    </source>
</evidence>
<dbReference type="GO" id="GO:0140662">
    <property type="term" value="F:ATP-dependent protein folding chaperone"/>
    <property type="evidence" value="ECO:0007669"/>
    <property type="project" value="InterPro"/>
</dbReference>
<dbReference type="InterPro" id="IPR002423">
    <property type="entry name" value="Cpn60/GroEL/TCP-1"/>
</dbReference>
<dbReference type="InterPro" id="IPR002194">
    <property type="entry name" value="Chaperonin_TCP-1_CS"/>
</dbReference>
<organism evidence="5 6">
    <name type="scientific">Olea europaea subsp. europaea</name>
    <dbReference type="NCBI Taxonomy" id="158383"/>
    <lineage>
        <taxon>Eukaryota</taxon>
        <taxon>Viridiplantae</taxon>
        <taxon>Streptophyta</taxon>
        <taxon>Embryophyta</taxon>
        <taxon>Tracheophyta</taxon>
        <taxon>Spermatophyta</taxon>
        <taxon>Magnoliopsida</taxon>
        <taxon>eudicotyledons</taxon>
        <taxon>Gunneridae</taxon>
        <taxon>Pentapetalae</taxon>
        <taxon>asterids</taxon>
        <taxon>lamiids</taxon>
        <taxon>Lamiales</taxon>
        <taxon>Oleaceae</taxon>
        <taxon>Oleeae</taxon>
        <taxon>Olea</taxon>
    </lineage>
</organism>
<keyword evidence="2" id="KW-0547">Nucleotide-binding</keyword>
<dbReference type="GO" id="GO:0016887">
    <property type="term" value="F:ATP hydrolysis activity"/>
    <property type="evidence" value="ECO:0007669"/>
    <property type="project" value="InterPro"/>
</dbReference>
<dbReference type="Gramene" id="OE9A035523T1">
    <property type="protein sequence ID" value="OE9A035523C1"/>
    <property type="gene ID" value="OE9A035523"/>
</dbReference>
<proteinExistence type="inferred from homology"/>
<dbReference type="Pfam" id="PF00118">
    <property type="entry name" value="Cpn60_TCP1"/>
    <property type="match status" value="1"/>
</dbReference>
<accession>A0A8S0SCL9</accession>
<reference evidence="5 6" key="1">
    <citation type="submission" date="2019-12" db="EMBL/GenBank/DDBJ databases">
        <authorList>
            <person name="Alioto T."/>
            <person name="Alioto T."/>
            <person name="Gomez Garrido J."/>
        </authorList>
    </citation>
    <scope>NUCLEOTIDE SEQUENCE [LARGE SCALE GENOMIC DNA]</scope>
</reference>
<keyword evidence="6" id="KW-1185">Reference proteome</keyword>
<dbReference type="InterPro" id="IPR017998">
    <property type="entry name" value="Chaperone_TCP-1"/>
</dbReference>
<gene>
    <name evidence="5" type="ORF">OLEA9_A035523</name>
</gene>
<dbReference type="SUPFAM" id="SSF48592">
    <property type="entry name" value="GroEL equatorial domain-like"/>
    <property type="match status" value="1"/>
</dbReference>
<dbReference type="GO" id="GO:0051082">
    <property type="term" value="F:unfolded protein binding"/>
    <property type="evidence" value="ECO:0007669"/>
    <property type="project" value="InterPro"/>
</dbReference>
<dbReference type="Proteomes" id="UP000594638">
    <property type="component" value="Unassembled WGS sequence"/>
</dbReference>
<keyword evidence="3" id="KW-0067">ATP-binding</keyword>
<evidence type="ECO:0000256" key="3">
    <source>
        <dbReference type="ARBA" id="ARBA00022840"/>
    </source>
</evidence>
<comment type="caution">
    <text evidence="5">The sequence shown here is derived from an EMBL/GenBank/DDBJ whole genome shotgun (WGS) entry which is preliminary data.</text>
</comment>
<sequence length="131" mass="13821">MEVLQLIAKFPVQLSKSQDLVAGDGTTTVVDIAGALLKASLTLLSAGIHRTVGSDALHKASIKAAEILSAMAIPVELSDHDSLVKSTSTSLNSKVVSQYSSFLAPLAFDYVLSVVDPAKPDLVDLKDIIRF</sequence>
<dbReference type="SUPFAM" id="SSF54849">
    <property type="entry name" value="GroEL-intermediate domain like"/>
    <property type="match status" value="1"/>
</dbReference>
<evidence type="ECO:0000313" key="5">
    <source>
        <dbReference type="EMBL" id="CAA2989635.1"/>
    </source>
</evidence>
<dbReference type="InterPro" id="IPR027410">
    <property type="entry name" value="TCP-1-like_intermed_sf"/>
</dbReference>
<evidence type="ECO:0000313" key="6">
    <source>
        <dbReference type="Proteomes" id="UP000594638"/>
    </source>
</evidence>
<dbReference type="EMBL" id="CACTIH010004127">
    <property type="protein sequence ID" value="CAA2989635.1"/>
    <property type="molecule type" value="Genomic_DNA"/>
</dbReference>
<dbReference type="AlphaFoldDB" id="A0A8S0SCL9"/>